<keyword evidence="2 4" id="KW-0808">Transferase</keyword>
<dbReference type="PANTHER" id="PTHR30098:SF2">
    <property type="entry name" value="LEUCYL_PHENYLALANYL-TRNA--PROTEIN TRANSFERASE"/>
    <property type="match status" value="1"/>
</dbReference>
<dbReference type="InterPro" id="IPR042203">
    <property type="entry name" value="Leu/Phe-tRNA_Trfase_C"/>
</dbReference>
<keyword evidence="1 4" id="KW-0963">Cytoplasm</keyword>
<comment type="caution">
    <text evidence="5">The sequence shown here is derived from an EMBL/GenBank/DDBJ whole genome shotgun (WGS) entry which is preliminary data.</text>
</comment>
<evidence type="ECO:0000313" key="6">
    <source>
        <dbReference type="Proteomes" id="UP001430172"/>
    </source>
</evidence>
<comment type="similarity">
    <text evidence="4">Belongs to the L/F-transferase family.</text>
</comment>
<dbReference type="GO" id="GO:0008914">
    <property type="term" value="F:leucyl-tRNA--protein transferase activity"/>
    <property type="evidence" value="ECO:0007669"/>
    <property type="project" value="UniProtKB-EC"/>
</dbReference>
<keyword evidence="6" id="KW-1185">Reference proteome</keyword>
<comment type="subcellular location">
    <subcellularLocation>
        <location evidence="4">Cytoplasm</location>
    </subcellularLocation>
</comment>
<comment type="catalytic activity">
    <reaction evidence="4">
        <text>N-terminal L-arginyl-[protein] + L-leucyl-tRNA(Leu) = N-terminal L-leucyl-L-arginyl-[protein] + tRNA(Leu) + H(+)</text>
        <dbReference type="Rhea" id="RHEA:50416"/>
        <dbReference type="Rhea" id="RHEA-COMP:9613"/>
        <dbReference type="Rhea" id="RHEA-COMP:9622"/>
        <dbReference type="Rhea" id="RHEA-COMP:12672"/>
        <dbReference type="Rhea" id="RHEA-COMP:12673"/>
        <dbReference type="ChEBI" id="CHEBI:15378"/>
        <dbReference type="ChEBI" id="CHEBI:64719"/>
        <dbReference type="ChEBI" id="CHEBI:78442"/>
        <dbReference type="ChEBI" id="CHEBI:78494"/>
        <dbReference type="ChEBI" id="CHEBI:133044"/>
        <dbReference type="EC" id="2.3.2.6"/>
    </reaction>
</comment>
<dbReference type="EMBL" id="JAFDVD010000026">
    <property type="protein sequence ID" value="MBM6402426.1"/>
    <property type="molecule type" value="Genomic_DNA"/>
</dbReference>
<evidence type="ECO:0000256" key="1">
    <source>
        <dbReference type="ARBA" id="ARBA00022490"/>
    </source>
</evidence>
<evidence type="ECO:0000313" key="5">
    <source>
        <dbReference type="EMBL" id="MBM6402426.1"/>
    </source>
</evidence>
<dbReference type="Gene3D" id="3.30.70.3550">
    <property type="entry name" value="Leucyl/phenylalanyl-tRNA-protein transferase, N-terminal domain"/>
    <property type="match status" value="1"/>
</dbReference>
<evidence type="ECO:0000256" key="4">
    <source>
        <dbReference type="HAMAP-Rule" id="MF_00688"/>
    </source>
</evidence>
<dbReference type="PANTHER" id="PTHR30098">
    <property type="entry name" value="LEUCYL/PHENYLALANYL-TRNA--PROTEIN TRANSFERASE"/>
    <property type="match status" value="1"/>
</dbReference>
<proteinExistence type="inferred from homology"/>
<comment type="catalytic activity">
    <reaction evidence="4">
        <text>L-phenylalanyl-tRNA(Phe) + an N-terminal L-alpha-aminoacyl-[protein] = an N-terminal L-phenylalanyl-L-alpha-aminoacyl-[protein] + tRNA(Phe)</text>
        <dbReference type="Rhea" id="RHEA:43632"/>
        <dbReference type="Rhea" id="RHEA-COMP:9668"/>
        <dbReference type="Rhea" id="RHEA-COMP:9699"/>
        <dbReference type="Rhea" id="RHEA-COMP:10636"/>
        <dbReference type="Rhea" id="RHEA-COMP:10637"/>
        <dbReference type="ChEBI" id="CHEBI:78442"/>
        <dbReference type="ChEBI" id="CHEBI:78531"/>
        <dbReference type="ChEBI" id="CHEBI:78597"/>
        <dbReference type="ChEBI" id="CHEBI:83561"/>
        <dbReference type="EC" id="2.3.2.6"/>
    </reaction>
</comment>
<dbReference type="HAMAP" id="MF_00688">
    <property type="entry name" value="Leu_Phe_trans"/>
    <property type="match status" value="1"/>
</dbReference>
<organism evidence="5 6">
    <name type="scientific">Phycicoccus sonneratiae</name>
    <dbReference type="NCBI Taxonomy" id="2807628"/>
    <lineage>
        <taxon>Bacteria</taxon>
        <taxon>Bacillati</taxon>
        <taxon>Actinomycetota</taxon>
        <taxon>Actinomycetes</taxon>
        <taxon>Micrococcales</taxon>
        <taxon>Intrasporangiaceae</taxon>
        <taxon>Phycicoccus</taxon>
    </lineage>
</organism>
<dbReference type="InterPro" id="IPR042221">
    <property type="entry name" value="Leu/Phe-tRNA_Trfase_N"/>
</dbReference>
<evidence type="ECO:0000256" key="2">
    <source>
        <dbReference type="ARBA" id="ARBA00022679"/>
    </source>
</evidence>
<comment type="function">
    <text evidence="4">Functions in the N-end rule pathway of protein degradation where it conjugates Leu, Phe and, less efficiently, Met from aminoacyl-tRNAs to the N-termini of proteins containing an N-terminal arginine or lysine.</text>
</comment>
<reference evidence="5" key="1">
    <citation type="submission" date="2021-02" db="EMBL/GenBank/DDBJ databases">
        <title>Phycicoccus sp. MQZ13P-5T, whole genome shotgun sequence.</title>
        <authorList>
            <person name="Tuo L."/>
        </authorList>
    </citation>
    <scope>NUCLEOTIDE SEQUENCE</scope>
    <source>
        <strain evidence="5">MQZ13P-5</strain>
    </source>
</reference>
<dbReference type="EC" id="2.3.2.6" evidence="4"/>
<dbReference type="Pfam" id="PF03588">
    <property type="entry name" value="Leu_Phe_trans"/>
    <property type="match status" value="1"/>
</dbReference>
<gene>
    <name evidence="4" type="primary">aat</name>
    <name evidence="5" type="ORF">JQN70_18685</name>
</gene>
<dbReference type="RefSeq" id="WP_204132896.1">
    <property type="nucleotide sequence ID" value="NZ_JAFDVD010000026.1"/>
</dbReference>
<dbReference type="InterPro" id="IPR004616">
    <property type="entry name" value="Leu/Phe-tRNA_Trfase"/>
</dbReference>
<dbReference type="InterPro" id="IPR016181">
    <property type="entry name" value="Acyl_CoA_acyltransferase"/>
</dbReference>
<dbReference type="Proteomes" id="UP001430172">
    <property type="component" value="Unassembled WGS sequence"/>
</dbReference>
<comment type="catalytic activity">
    <reaction evidence="4">
        <text>N-terminal L-lysyl-[protein] + L-leucyl-tRNA(Leu) = N-terminal L-leucyl-L-lysyl-[protein] + tRNA(Leu) + H(+)</text>
        <dbReference type="Rhea" id="RHEA:12340"/>
        <dbReference type="Rhea" id="RHEA-COMP:9613"/>
        <dbReference type="Rhea" id="RHEA-COMP:9622"/>
        <dbReference type="Rhea" id="RHEA-COMP:12670"/>
        <dbReference type="Rhea" id="RHEA-COMP:12671"/>
        <dbReference type="ChEBI" id="CHEBI:15378"/>
        <dbReference type="ChEBI" id="CHEBI:65249"/>
        <dbReference type="ChEBI" id="CHEBI:78442"/>
        <dbReference type="ChEBI" id="CHEBI:78494"/>
        <dbReference type="ChEBI" id="CHEBI:133043"/>
        <dbReference type="EC" id="2.3.2.6"/>
    </reaction>
</comment>
<name>A0ABS2CRA5_9MICO</name>
<keyword evidence="3 4" id="KW-0012">Acyltransferase</keyword>
<dbReference type="SUPFAM" id="SSF55729">
    <property type="entry name" value="Acyl-CoA N-acyltransferases (Nat)"/>
    <property type="match status" value="1"/>
</dbReference>
<sequence>MPFPPVEPPETPWQLDAARATPGDDLVAAGADLEPGTLLAAYRLGLFPMGLGRDGHGTVGWWSPDPRGVVPVGALRVRPSLRKVLGRFEVSVDTAFREVVEACADPSREGRWITPEFVDAYTRLHELGWAHSVEVRQDGELVGGLYGVSVGGLFAGESMFHRARDASKVALVELVRRAHADGDPRRLVDVQWATDHLRRMGAQEWPRAQYLEGLARALEAPQVDLAADLAADLPPTRTV</sequence>
<dbReference type="Gene3D" id="3.40.630.70">
    <property type="entry name" value="Leucyl/phenylalanyl-tRNA-protein transferase, C-terminal domain"/>
    <property type="match status" value="1"/>
</dbReference>
<evidence type="ECO:0000256" key="3">
    <source>
        <dbReference type="ARBA" id="ARBA00023315"/>
    </source>
</evidence>
<protein>
    <recommendedName>
        <fullName evidence="4">Leucyl/phenylalanyl-tRNA--protein transferase</fullName>
        <ecNumber evidence="4">2.3.2.6</ecNumber>
    </recommendedName>
    <alternativeName>
        <fullName evidence="4">L/F-transferase</fullName>
    </alternativeName>
    <alternativeName>
        <fullName evidence="4">Leucyltransferase</fullName>
    </alternativeName>
    <alternativeName>
        <fullName evidence="4">Phenyalanyltransferase</fullName>
    </alternativeName>
</protein>
<dbReference type="NCBIfam" id="TIGR00667">
    <property type="entry name" value="aat"/>
    <property type="match status" value="1"/>
</dbReference>
<accession>A0ABS2CRA5</accession>